<dbReference type="AlphaFoldDB" id="A0A1L9SJF9"/>
<feature type="compositionally biased region" description="Basic and acidic residues" evidence="1">
    <location>
        <begin position="88"/>
        <end position="103"/>
    </location>
</feature>
<dbReference type="RefSeq" id="XP_022581776.1">
    <property type="nucleotide sequence ID" value="XM_022727380.1"/>
</dbReference>
<dbReference type="EMBL" id="KV878341">
    <property type="protein sequence ID" value="OJJ47266.1"/>
    <property type="molecule type" value="Genomic_DNA"/>
</dbReference>
<protein>
    <submittedName>
        <fullName evidence="2">Uncharacterized protein</fullName>
    </submittedName>
</protein>
<proteinExistence type="predicted"/>
<dbReference type="VEuPathDB" id="FungiDB:ASPZODRAFT_1932937"/>
<evidence type="ECO:0000256" key="1">
    <source>
        <dbReference type="SAM" id="MobiDB-lite"/>
    </source>
</evidence>
<feature type="compositionally biased region" description="Low complexity" evidence="1">
    <location>
        <begin position="17"/>
        <end position="29"/>
    </location>
</feature>
<dbReference type="GeneID" id="34613844"/>
<feature type="compositionally biased region" description="Polar residues" evidence="1">
    <location>
        <begin position="70"/>
        <end position="81"/>
    </location>
</feature>
<sequence length="143" mass="16053">MKHTRDSVDSPPERFLSHTSTSSTLSSQEDSSRTHNKSSRPLSFFRSRPNLAAKTIHSSADDSSRVAASTTMISDSPTSPQRPALGPNKRDTTHRRNADDWRRYSGTVQHCGRHSNDWLFGGFSLRDTVRDGVDKLRHHHQAS</sequence>
<organism evidence="2 3">
    <name type="scientific">Penicilliopsis zonata CBS 506.65</name>
    <dbReference type="NCBI Taxonomy" id="1073090"/>
    <lineage>
        <taxon>Eukaryota</taxon>
        <taxon>Fungi</taxon>
        <taxon>Dikarya</taxon>
        <taxon>Ascomycota</taxon>
        <taxon>Pezizomycotina</taxon>
        <taxon>Eurotiomycetes</taxon>
        <taxon>Eurotiomycetidae</taxon>
        <taxon>Eurotiales</taxon>
        <taxon>Aspergillaceae</taxon>
        <taxon>Penicilliopsis</taxon>
    </lineage>
</organism>
<evidence type="ECO:0000313" key="3">
    <source>
        <dbReference type="Proteomes" id="UP000184188"/>
    </source>
</evidence>
<name>A0A1L9SJF9_9EURO</name>
<feature type="region of interest" description="Disordered" evidence="1">
    <location>
        <begin position="1"/>
        <end position="103"/>
    </location>
</feature>
<reference evidence="3" key="1">
    <citation type="journal article" date="2017" name="Genome Biol.">
        <title>Comparative genomics reveals high biological diversity and specific adaptations in the industrially and medically important fungal genus Aspergillus.</title>
        <authorList>
            <person name="de Vries R.P."/>
            <person name="Riley R."/>
            <person name="Wiebenga A."/>
            <person name="Aguilar-Osorio G."/>
            <person name="Amillis S."/>
            <person name="Uchima C.A."/>
            <person name="Anderluh G."/>
            <person name="Asadollahi M."/>
            <person name="Askin M."/>
            <person name="Barry K."/>
            <person name="Battaglia E."/>
            <person name="Bayram O."/>
            <person name="Benocci T."/>
            <person name="Braus-Stromeyer S.A."/>
            <person name="Caldana C."/>
            <person name="Canovas D."/>
            <person name="Cerqueira G.C."/>
            <person name="Chen F."/>
            <person name="Chen W."/>
            <person name="Choi C."/>
            <person name="Clum A."/>
            <person name="Dos Santos R.A."/>
            <person name="Damasio A.R."/>
            <person name="Diallinas G."/>
            <person name="Emri T."/>
            <person name="Fekete E."/>
            <person name="Flipphi M."/>
            <person name="Freyberg S."/>
            <person name="Gallo A."/>
            <person name="Gournas C."/>
            <person name="Habgood R."/>
            <person name="Hainaut M."/>
            <person name="Harispe M.L."/>
            <person name="Henrissat B."/>
            <person name="Hilden K.S."/>
            <person name="Hope R."/>
            <person name="Hossain A."/>
            <person name="Karabika E."/>
            <person name="Karaffa L."/>
            <person name="Karanyi Z."/>
            <person name="Krasevec N."/>
            <person name="Kuo A."/>
            <person name="Kusch H."/>
            <person name="LaButti K."/>
            <person name="Lagendijk E.L."/>
            <person name="Lapidus A."/>
            <person name="Levasseur A."/>
            <person name="Lindquist E."/>
            <person name="Lipzen A."/>
            <person name="Logrieco A.F."/>
            <person name="MacCabe A."/>
            <person name="Maekelae M.R."/>
            <person name="Malavazi I."/>
            <person name="Melin P."/>
            <person name="Meyer V."/>
            <person name="Mielnichuk N."/>
            <person name="Miskei M."/>
            <person name="Molnar A.P."/>
            <person name="Mule G."/>
            <person name="Ngan C.Y."/>
            <person name="Orejas M."/>
            <person name="Orosz E."/>
            <person name="Ouedraogo J.P."/>
            <person name="Overkamp K.M."/>
            <person name="Park H.-S."/>
            <person name="Perrone G."/>
            <person name="Piumi F."/>
            <person name="Punt P.J."/>
            <person name="Ram A.F."/>
            <person name="Ramon A."/>
            <person name="Rauscher S."/>
            <person name="Record E."/>
            <person name="Riano-Pachon D.M."/>
            <person name="Robert V."/>
            <person name="Roehrig J."/>
            <person name="Ruller R."/>
            <person name="Salamov A."/>
            <person name="Salih N.S."/>
            <person name="Samson R.A."/>
            <person name="Sandor E."/>
            <person name="Sanguinetti M."/>
            <person name="Schuetze T."/>
            <person name="Sepcic K."/>
            <person name="Shelest E."/>
            <person name="Sherlock G."/>
            <person name="Sophianopoulou V."/>
            <person name="Squina F.M."/>
            <person name="Sun H."/>
            <person name="Susca A."/>
            <person name="Todd R.B."/>
            <person name="Tsang A."/>
            <person name="Unkles S.E."/>
            <person name="van de Wiele N."/>
            <person name="van Rossen-Uffink D."/>
            <person name="Oliveira J.V."/>
            <person name="Vesth T.C."/>
            <person name="Visser J."/>
            <person name="Yu J.-H."/>
            <person name="Zhou M."/>
            <person name="Andersen M.R."/>
            <person name="Archer D.B."/>
            <person name="Baker S.E."/>
            <person name="Benoit I."/>
            <person name="Brakhage A.A."/>
            <person name="Braus G.H."/>
            <person name="Fischer R."/>
            <person name="Frisvad J.C."/>
            <person name="Goldman G.H."/>
            <person name="Houbraken J."/>
            <person name="Oakley B."/>
            <person name="Pocsi I."/>
            <person name="Scazzocchio C."/>
            <person name="Seiboth B."/>
            <person name="vanKuyk P.A."/>
            <person name="Wortman J."/>
            <person name="Dyer P.S."/>
            <person name="Grigoriev I.V."/>
        </authorList>
    </citation>
    <scope>NUCLEOTIDE SEQUENCE [LARGE SCALE GENOMIC DNA]</scope>
    <source>
        <strain evidence="3">CBS 506.65</strain>
    </source>
</reference>
<dbReference type="OrthoDB" id="5089392at2759"/>
<evidence type="ECO:0000313" key="2">
    <source>
        <dbReference type="EMBL" id="OJJ47266.1"/>
    </source>
</evidence>
<dbReference type="Proteomes" id="UP000184188">
    <property type="component" value="Unassembled WGS sequence"/>
</dbReference>
<accession>A0A1L9SJF9</accession>
<keyword evidence="3" id="KW-1185">Reference proteome</keyword>
<feature type="compositionally biased region" description="Basic and acidic residues" evidence="1">
    <location>
        <begin position="1"/>
        <end position="16"/>
    </location>
</feature>
<feature type="compositionally biased region" description="Low complexity" evidence="1">
    <location>
        <begin position="39"/>
        <end position="49"/>
    </location>
</feature>
<gene>
    <name evidence="2" type="ORF">ASPZODRAFT_1932937</name>
</gene>